<feature type="compositionally biased region" description="Gly residues" evidence="1">
    <location>
        <begin position="282"/>
        <end position="291"/>
    </location>
</feature>
<dbReference type="Pfam" id="PF09747">
    <property type="entry name" value="CCD97-like_C"/>
    <property type="match status" value="1"/>
</dbReference>
<evidence type="ECO:0000313" key="3">
    <source>
        <dbReference type="EMBL" id="KAL2269365.1"/>
    </source>
</evidence>
<evidence type="ECO:0000259" key="2">
    <source>
        <dbReference type="Pfam" id="PF09747"/>
    </source>
</evidence>
<dbReference type="GeneID" id="98122364"/>
<proteinExistence type="predicted"/>
<keyword evidence="4" id="KW-1185">Reference proteome</keyword>
<accession>A0ABR4DGB6</accession>
<feature type="compositionally biased region" description="Acidic residues" evidence="1">
    <location>
        <begin position="254"/>
        <end position="277"/>
    </location>
</feature>
<protein>
    <recommendedName>
        <fullName evidence="2">CCD97-like C-terminal domain-containing protein</fullName>
    </recommendedName>
</protein>
<name>A0ABR4DGB6_9PEZI</name>
<evidence type="ECO:0000256" key="1">
    <source>
        <dbReference type="SAM" id="MobiDB-lite"/>
    </source>
</evidence>
<feature type="region of interest" description="Disordered" evidence="1">
    <location>
        <begin position="105"/>
        <end position="211"/>
    </location>
</feature>
<dbReference type="EMBL" id="JAZGUE010000002">
    <property type="protein sequence ID" value="KAL2269365.1"/>
    <property type="molecule type" value="Genomic_DNA"/>
</dbReference>
<feature type="compositionally biased region" description="Basic and acidic residues" evidence="1">
    <location>
        <begin position="145"/>
        <end position="154"/>
    </location>
</feature>
<sequence length="311" mass="35470">MHRMAMAPRFDSPPATPDDSLSRPRPRPPRSPEHAARIRVQNRRRAYLEKNPGYFESSEHELADPLLYDSLIRRFQTPAEREAEGRAKGYARVLEGSLLRGEERLARLREQQEQRQQQRRGYNDDDDDDDDDDEEEEEEEEEEEKEKKDNERRVRFAPPSGGRSAARPGGESGSPSRQDGDAAALEPGGRAFSRLAASLAPPPRTRAEGRRQWEAFLRDRFIRGEDGDFDYAGLVDGNDEYDVLERREMEERWFDEEEAEWASSFDDDDDDDLEEGDEKGGGGEVGGGAGGGRKRRKRERVLLGETGVQDF</sequence>
<gene>
    <name evidence="3" type="ORF">VTJ83DRAFT_1549</name>
</gene>
<organism evidence="3 4">
    <name type="scientific">Remersonia thermophila</name>
    <dbReference type="NCBI Taxonomy" id="72144"/>
    <lineage>
        <taxon>Eukaryota</taxon>
        <taxon>Fungi</taxon>
        <taxon>Dikarya</taxon>
        <taxon>Ascomycota</taxon>
        <taxon>Pezizomycotina</taxon>
        <taxon>Sordariomycetes</taxon>
        <taxon>Sordariomycetidae</taxon>
        <taxon>Sordariales</taxon>
        <taxon>Sordariales incertae sedis</taxon>
        <taxon>Remersonia</taxon>
    </lineage>
</organism>
<dbReference type="InterPro" id="IPR040233">
    <property type="entry name" value="CCD97-like_C"/>
</dbReference>
<comment type="caution">
    <text evidence="3">The sequence shown here is derived from an EMBL/GenBank/DDBJ whole genome shotgun (WGS) entry which is preliminary data.</text>
</comment>
<feature type="compositionally biased region" description="Acidic residues" evidence="1">
    <location>
        <begin position="124"/>
        <end position="144"/>
    </location>
</feature>
<dbReference type="RefSeq" id="XP_070868089.1">
    <property type="nucleotide sequence ID" value="XM_071007720.1"/>
</dbReference>
<feature type="domain" description="CCD97-like C-terminal" evidence="2">
    <location>
        <begin position="42"/>
        <end position="257"/>
    </location>
</feature>
<evidence type="ECO:0000313" key="4">
    <source>
        <dbReference type="Proteomes" id="UP001600064"/>
    </source>
</evidence>
<dbReference type="InterPro" id="IPR018613">
    <property type="entry name" value="Ccdc97-like"/>
</dbReference>
<dbReference type="PANTHER" id="PTHR31840:SF1">
    <property type="entry name" value="COILED-COIL DOMAIN-CONTAINING PROTEIN 97"/>
    <property type="match status" value="1"/>
</dbReference>
<feature type="region of interest" description="Disordered" evidence="1">
    <location>
        <begin position="1"/>
        <end position="43"/>
    </location>
</feature>
<dbReference type="Proteomes" id="UP001600064">
    <property type="component" value="Unassembled WGS sequence"/>
</dbReference>
<reference evidence="3 4" key="1">
    <citation type="journal article" date="2024" name="Commun. Biol.">
        <title>Comparative genomic analysis of thermophilic fungi reveals convergent evolutionary adaptations and gene losses.</title>
        <authorList>
            <person name="Steindorff A.S."/>
            <person name="Aguilar-Pontes M.V."/>
            <person name="Robinson A.J."/>
            <person name="Andreopoulos B."/>
            <person name="LaButti K."/>
            <person name="Kuo A."/>
            <person name="Mondo S."/>
            <person name="Riley R."/>
            <person name="Otillar R."/>
            <person name="Haridas S."/>
            <person name="Lipzen A."/>
            <person name="Grimwood J."/>
            <person name="Schmutz J."/>
            <person name="Clum A."/>
            <person name="Reid I.D."/>
            <person name="Moisan M.C."/>
            <person name="Butler G."/>
            <person name="Nguyen T.T.M."/>
            <person name="Dewar K."/>
            <person name="Conant G."/>
            <person name="Drula E."/>
            <person name="Henrissat B."/>
            <person name="Hansel C."/>
            <person name="Singer S."/>
            <person name="Hutchinson M.I."/>
            <person name="de Vries R.P."/>
            <person name="Natvig D.O."/>
            <person name="Powell A.J."/>
            <person name="Tsang A."/>
            <person name="Grigoriev I.V."/>
        </authorList>
    </citation>
    <scope>NUCLEOTIDE SEQUENCE [LARGE SCALE GENOMIC DNA]</scope>
    <source>
        <strain evidence="3 4">ATCC 22073</strain>
    </source>
</reference>
<feature type="region of interest" description="Disordered" evidence="1">
    <location>
        <begin position="254"/>
        <end position="311"/>
    </location>
</feature>
<dbReference type="PANTHER" id="PTHR31840">
    <property type="entry name" value="COILED-COIL DOMAIN-CONTAINING PROTEIN 97"/>
    <property type="match status" value="1"/>
</dbReference>